<gene>
    <name evidence="2" type="ORF">Sradi_6366700</name>
</gene>
<name>A0AAW2K238_SESRA</name>
<accession>A0AAW2K238</accession>
<evidence type="ECO:0000256" key="1">
    <source>
        <dbReference type="SAM" id="Phobius"/>
    </source>
</evidence>
<keyword evidence="1" id="KW-0472">Membrane</keyword>
<feature type="transmembrane region" description="Helical" evidence="1">
    <location>
        <begin position="38"/>
        <end position="59"/>
    </location>
</feature>
<reference evidence="2" key="1">
    <citation type="submission" date="2020-06" db="EMBL/GenBank/DDBJ databases">
        <authorList>
            <person name="Li T."/>
            <person name="Hu X."/>
            <person name="Zhang T."/>
            <person name="Song X."/>
            <person name="Zhang H."/>
            <person name="Dai N."/>
            <person name="Sheng W."/>
            <person name="Hou X."/>
            <person name="Wei L."/>
        </authorList>
    </citation>
    <scope>NUCLEOTIDE SEQUENCE</scope>
    <source>
        <strain evidence="2">G02</strain>
        <tissue evidence="2">Leaf</tissue>
    </source>
</reference>
<organism evidence="2">
    <name type="scientific">Sesamum radiatum</name>
    <name type="common">Black benniseed</name>
    <dbReference type="NCBI Taxonomy" id="300843"/>
    <lineage>
        <taxon>Eukaryota</taxon>
        <taxon>Viridiplantae</taxon>
        <taxon>Streptophyta</taxon>
        <taxon>Embryophyta</taxon>
        <taxon>Tracheophyta</taxon>
        <taxon>Spermatophyta</taxon>
        <taxon>Magnoliopsida</taxon>
        <taxon>eudicotyledons</taxon>
        <taxon>Gunneridae</taxon>
        <taxon>Pentapetalae</taxon>
        <taxon>asterids</taxon>
        <taxon>lamiids</taxon>
        <taxon>Lamiales</taxon>
        <taxon>Pedaliaceae</taxon>
        <taxon>Sesamum</taxon>
    </lineage>
</organism>
<comment type="caution">
    <text evidence="2">The sequence shown here is derived from an EMBL/GenBank/DDBJ whole genome shotgun (WGS) entry which is preliminary data.</text>
</comment>
<keyword evidence="1" id="KW-1133">Transmembrane helix</keyword>
<dbReference type="EMBL" id="JACGWJ010000030">
    <property type="protein sequence ID" value="KAL0300899.1"/>
    <property type="molecule type" value="Genomic_DNA"/>
</dbReference>
<evidence type="ECO:0000313" key="2">
    <source>
        <dbReference type="EMBL" id="KAL0300899.1"/>
    </source>
</evidence>
<dbReference type="PANTHER" id="PTHR34125:SF7">
    <property type="entry name" value="TRANSMEMBRANE PROTEIN"/>
    <property type="match status" value="1"/>
</dbReference>
<proteinExistence type="predicted"/>
<dbReference type="AlphaFoldDB" id="A0AAW2K238"/>
<keyword evidence="1" id="KW-0812">Transmembrane</keyword>
<reference evidence="2" key="2">
    <citation type="journal article" date="2024" name="Plant">
        <title>Genomic evolution and insights into agronomic trait innovations of Sesamum species.</title>
        <authorList>
            <person name="Miao H."/>
            <person name="Wang L."/>
            <person name="Qu L."/>
            <person name="Liu H."/>
            <person name="Sun Y."/>
            <person name="Le M."/>
            <person name="Wang Q."/>
            <person name="Wei S."/>
            <person name="Zheng Y."/>
            <person name="Lin W."/>
            <person name="Duan Y."/>
            <person name="Cao H."/>
            <person name="Xiong S."/>
            <person name="Wang X."/>
            <person name="Wei L."/>
            <person name="Li C."/>
            <person name="Ma Q."/>
            <person name="Ju M."/>
            <person name="Zhao R."/>
            <person name="Li G."/>
            <person name="Mu C."/>
            <person name="Tian Q."/>
            <person name="Mei H."/>
            <person name="Zhang T."/>
            <person name="Gao T."/>
            <person name="Zhang H."/>
        </authorList>
    </citation>
    <scope>NUCLEOTIDE SEQUENCE</scope>
    <source>
        <strain evidence="2">G02</strain>
    </source>
</reference>
<sequence>MDFYAKLLQHRYFLAAAIAVSLSLAAVLSTPMPSLTSILLYFWPLFLSTALVLAAIVVIGQISPIPPEFFGYKESEALMDYVAGQPASALENY</sequence>
<dbReference type="PANTHER" id="PTHR34125">
    <property type="entry name" value="OS01G0762900 PROTEIN"/>
    <property type="match status" value="1"/>
</dbReference>
<feature type="transmembrane region" description="Helical" evidence="1">
    <location>
        <begin position="12"/>
        <end position="32"/>
    </location>
</feature>
<protein>
    <submittedName>
        <fullName evidence="2">Uncharacterized protein</fullName>
    </submittedName>
</protein>